<proteinExistence type="predicted"/>
<comment type="caution">
    <text evidence="1">The sequence shown here is derived from an EMBL/GenBank/DDBJ whole genome shotgun (WGS) entry which is preliminary data.</text>
</comment>
<reference evidence="2" key="1">
    <citation type="submission" date="2017-09" db="EMBL/GenBank/DDBJ databases">
        <title>Depth-based differentiation of microbial function through sediment-hosted aquifers and enrichment of novel symbionts in the deep terrestrial subsurface.</title>
        <authorList>
            <person name="Probst A.J."/>
            <person name="Ladd B."/>
            <person name="Jarett J.K."/>
            <person name="Geller-Mcgrath D.E."/>
            <person name="Sieber C.M.K."/>
            <person name="Emerson J.B."/>
            <person name="Anantharaman K."/>
            <person name="Thomas B.C."/>
            <person name="Malmstrom R."/>
            <person name="Stieglmeier M."/>
            <person name="Klingl A."/>
            <person name="Woyke T."/>
            <person name="Ryan C.M."/>
            <person name="Banfield J.F."/>
        </authorList>
    </citation>
    <scope>NUCLEOTIDE SEQUENCE [LARGE SCALE GENOMIC DNA]</scope>
</reference>
<organism evidence="1 2">
    <name type="scientific">Candidatus Nomurabacteria bacterium CG10_big_fil_rev_8_21_14_0_10_35_16</name>
    <dbReference type="NCBI Taxonomy" id="1974731"/>
    <lineage>
        <taxon>Bacteria</taxon>
        <taxon>Candidatus Nomuraibacteriota</taxon>
    </lineage>
</organism>
<dbReference type="AlphaFoldDB" id="A0A2H0TBJ9"/>
<dbReference type="Proteomes" id="UP000230094">
    <property type="component" value="Unassembled WGS sequence"/>
</dbReference>
<accession>A0A2H0TBJ9</accession>
<dbReference type="EMBL" id="PFCQ01000006">
    <property type="protein sequence ID" value="PIR68388.1"/>
    <property type="molecule type" value="Genomic_DNA"/>
</dbReference>
<name>A0A2H0TBJ9_9BACT</name>
<gene>
    <name evidence="1" type="ORF">COU49_01205</name>
</gene>
<evidence type="ECO:0000313" key="1">
    <source>
        <dbReference type="EMBL" id="PIR68388.1"/>
    </source>
</evidence>
<feature type="non-terminal residue" evidence="1">
    <location>
        <position position="174"/>
    </location>
</feature>
<evidence type="ECO:0000313" key="2">
    <source>
        <dbReference type="Proteomes" id="UP000230094"/>
    </source>
</evidence>
<protein>
    <submittedName>
        <fullName evidence="1">Uncharacterized protein</fullName>
    </submittedName>
</protein>
<sequence length="174" mass="20402">MEKKTLIKTCVDCKKEFEINSGDLVLYEKVGLELSHQCFKCMMKQFCAFWVFGKFRKGVSDLSGESIITVLSQNVRYPVYKSHEWWGDGWDPMIYGQDYDSSQSFFNQLKELQEKVPRPHQIGKNNTNCDWCDDVWNSKNAYLSRAFTDCENISYGYRLVNCKDSFDLVYNINV</sequence>